<evidence type="ECO:0000313" key="7">
    <source>
        <dbReference type="Proteomes" id="UP001596620"/>
    </source>
</evidence>
<reference evidence="7" key="1">
    <citation type="journal article" date="2019" name="Int. J. Syst. Evol. Microbiol.">
        <title>The Global Catalogue of Microorganisms (GCM) 10K type strain sequencing project: providing services to taxonomists for standard genome sequencing and annotation.</title>
        <authorList>
            <consortium name="The Broad Institute Genomics Platform"/>
            <consortium name="The Broad Institute Genome Sequencing Center for Infectious Disease"/>
            <person name="Wu L."/>
            <person name="Ma J."/>
        </authorList>
    </citation>
    <scope>NUCLEOTIDE SEQUENCE [LARGE SCALE GENOMIC DNA]</scope>
    <source>
        <strain evidence="7">JCM 30234</strain>
    </source>
</reference>
<dbReference type="EMBL" id="JBHTGR010000057">
    <property type="protein sequence ID" value="MFC7748253.1"/>
    <property type="molecule type" value="Genomic_DNA"/>
</dbReference>
<protein>
    <submittedName>
        <fullName evidence="6">Isoprenylcysteine carboxyl methyltransferase family protein</fullName>
    </submittedName>
</protein>
<proteinExistence type="predicted"/>
<keyword evidence="2 5" id="KW-0812">Transmembrane</keyword>
<evidence type="ECO:0000256" key="3">
    <source>
        <dbReference type="ARBA" id="ARBA00022989"/>
    </source>
</evidence>
<dbReference type="Pfam" id="PF04140">
    <property type="entry name" value="ICMT"/>
    <property type="match status" value="1"/>
</dbReference>
<dbReference type="GO" id="GO:0008168">
    <property type="term" value="F:methyltransferase activity"/>
    <property type="evidence" value="ECO:0007669"/>
    <property type="project" value="UniProtKB-KW"/>
</dbReference>
<keyword evidence="3 5" id="KW-1133">Transmembrane helix</keyword>
<dbReference type="PANTHER" id="PTHR43847:SF1">
    <property type="entry name" value="BLL3993 PROTEIN"/>
    <property type="match status" value="1"/>
</dbReference>
<sequence>MTIWMWILLIAIVGQRITELLIARSNEKWLKRFGGIEKGEKHYKWFILLHCSFFLAIIAEISLTQSPARINLTLLSIFLAVQASRVWCIQSLGRFWNTKVIVLPGVARIKKGPYKFVKHPNYIIVAVELFIIPLLVGAQITAFLFPVLHLLLVRVRIPHEEEALTRTT</sequence>
<dbReference type="InterPro" id="IPR007269">
    <property type="entry name" value="ICMT_MeTrfase"/>
</dbReference>
<gene>
    <name evidence="6" type="ORF">ACFQU8_13765</name>
</gene>
<comment type="caution">
    <text evidence="6">The sequence shown here is derived from an EMBL/GenBank/DDBJ whole genome shotgun (WGS) entry which is preliminary data.</text>
</comment>
<evidence type="ECO:0000256" key="2">
    <source>
        <dbReference type="ARBA" id="ARBA00022692"/>
    </source>
</evidence>
<dbReference type="RefSeq" id="WP_382361471.1">
    <property type="nucleotide sequence ID" value="NZ_JBHTGR010000057.1"/>
</dbReference>
<name>A0ABW2UY87_9BACI</name>
<feature type="transmembrane region" description="Helical" evidence="5">
    <location>
        <begin position="122"/>
        <end position="145"/>
    </location>
</feature>
<evidence type="ECO:0000256" key="4">
    <source>
        <dbReference type="ARBA" id="ARBA00023136"/>
    </source>
</evidence>
<feature type="transmembrane region" description="Helical" evidence="5">
    <location>
        <begin position="70"/>
        <end position="89"/>
    </location>
</feature>
<comment type="subcellular location">
    <subcellularLocation>
        <location evidence="1">Membrane</location>
        <topology evidence="1">Multi-pass membrane protein</topology>
    </subcellularLocation>
</comment>
<dbReference type="GO" id="GO:0032259">
    <property type="term" value="P:methylation"/>
    <property type="evidence" value="ECO:0007669"/>
    <property type="project" value="UniProtKB-KW"/>
</dbReference>
<evidence type="ECO:0000313" key="6">
    <source>
        <dbReference type="EMBL" id="MFC7748253.1"/>
    </source>
</evidence>
<feature type="transmembrane region" description="Helical" evidence="5">
    <location>
        <begin position="6"/>
        <end position="24"/>
    </location>
</feature>
<dbReference type="PANTHER" id="PTHR43847">
    <property type="entry name" value="BLL3993 PROTEIN"/>
    <property type="match status" value="1"/>
</dbReference>
<keyword evidence="6" id="KW-0808">Transferase</keyword>
<evidence type="ECO:0000256" key="1">
    <source>
        <dbReference type="ARBA" id="ARBA00004141"/>
    </source>
</evidence>
<feature type="transmembrane region" description="Helical" evidence="5">
    <location>
        <begin position="45"/>
        <end position="64"/>
    </location>
</feature>
<dbReference type="InterPro" id="IPR052527">
    <property type="entry name" value="Metal_cation-efflux_comp"/>
</dbReference>
<dbReference type="Proteomes" id="UP001596620">
    <property type="component" value="Unassembled WGS sequence"/>
</dbReference>
<keyword evidence="4 5" id="KW-0472">Membrane</keyword>
<keyword evidence="6" id="KW-0489">Methyltransferase</keyword>
<accession>A0ABW2UY87</accession>
<organism evidence="6 7">
    <name type="scientific">Lentibacillus kimchii</name>
    <dbReference type="NCBI Taxonomy" id="1542911"/>
    <lineage>
        <taxon>Bacteria</taxon>
        <taxon>Bacillati</taxon>
        <taxon>Bacillota</taxon>
        <taxon>Bacilli</taxon>
        <taxon>Bacillales</taxon>
        <taxon>Bacillaceae</taxon>
        <taxon>Lentibacillus</taxon>
    </lineage>
</organism>
<keyword evidence="7" id="KW-1185">Reference proteome</keyword>
<evidence type="ECO:0000256" key="5">
    <source>
        <dbReference type="SAM" id="Phobius"/>
    </source>
</evidence>
<dbReference type="Gene3D" id="1.20.120.1630">
    <property type="match status" value="1"/>
</dbReference>